<protein>
    <submittedName>
        <fullName evidence="2">Uncharacterized protein</fullName>
    </submittedName>
</protein>
<organism evidence="2">
    <name type="scientific">uncultured Acetothermia bacterium</name>
    <dbReference type="NCBI Taxonomy" id="236499"/>
    <lineage>
        <taxon>Bacteria</taxon>
        <taxon>Candidatus Bipolaricaulota</taxon>
        <taxon>environmental samples</taxon>
    </lineage>
</organism>
<keyword evidence="1" id="KW-0812">Transmembrane</keyword>
<reference evidence="2" key="2">
    <citation type="journal article" date="2012" name="PLoS ONE">
        <title>A Deeply Branching Thermophilic Bacterium with an Ancient Acetyl-CoA Pathway Dominates a Subsurface Ecosystem.</title>
        <authorList>
            <person name="Takami H."/>
            <person name="Noguchi H."/>
            <person name="Takaki Y."/>
            <person name="Uchiyama I."/>
            <person name="Toyoda A."/>
            <person name="Nishi S."/>
            <person name="Chee G.-J."/>
            <person name="Arai W."/>
            <person name="Nunoura T."/>
            <person name="Itoh T."/>
            <person name="Hattori M."/>
            <person name="Takai K."/>
        </authorList>
    </citation>
    <scope>NUCLEOTIDE SEQUENCE</scope>
</reference>
<feature type="transmembrane region" description="Helical" evidence="1">
    <location>
        <begin position="78"/>
        <end position="96"/>
    </location>
</feature>
<keyword evidence="1" id="KW-0472">Membrane</keyword>
<sequence>MESLNGVHTPPAREPSWLDQALTFLSTIAHWLGQVLVRLVNTVVPALISEDLIDPIGYLALLTIVIVLIGVFEALRKAAYWVVGLGWLLIIVRVVIDKFS</sequence>
<name>H5S920_9BACT</name>
<reference evidence="2" key="1">
    <citation type="journal article" date="2005" name="Environ. Microbiol.">
        <title>Genetic and functional properties of uncultivated thermophilic crenarchaeotes from a subsurface gold mine as revealed by analysis of genome fragments.</title>
        <authorList>
            <person name="Nunoura T."/>
            <person name="Hirayama H."/>
            <person name="Takami H."/>
            <person name="Oida H."/>
            <person name="Nishi S."/>
            <person name="Shimamura S."/>
            <person name="Suzuki Y."/>
            <person name="Inagaki F."/>
            <person name="Takai K."/>
            <person name="Nealson K.H."/>
            <person name="Horikoshi K."/>
        </authorList>
    </citation>
    <scope>NUCLEOTIDE SEQUENCE</scope>
</reference>
<proteinExistence type="predicted"/>
<dbReference type="EMBL" id="AP011636">
    <property type="protein sequence ID" value="BAL52656.1"/>
    <property type="molecule type" value="Genomic_DNA"/>
</dbReference>
<gene>
    <name evidence="2" type="ORF">HGMM_F02E06C20</name>
</gene>
<keyword evidence="1" id="KW-1133">Transmembrane helix</keyword>
<accession>H5S920</accession>
<evidence type="ECO:0000256" key="1">
    <source>
        <dbReference type="SAM" id="Phobius"/>
    </source>
</evidence>
<evidence type="ECO:0000313" key="2">
    <source>
        <dbReference type="EMBL" id="BAL52656.1"/>
    </source>
</evidence>
<feature type="transmembrane region" description="Helical" evidence="1">
    <location>
        <begin position="52"/>
        <end position="72"/>
    </location>
</feature>
<dbReference type="AlphaFoldDB" id="H5S920"/>